<dbReference type="Proteomes" id="UP000708148">
    <property type="component" value="Unassembled WGS sequence"/>
</dbReference>
<evidence type="ECO:0000256" key="2">
    <source>
        <dbReference type="ARBA" id="ARBA00022737"/>
    </source>
</evidence>
<feature type="non-terminal residue" evidence="4">
    <location>
        <position position="1"/>
    </location>
</feature>
<proteinExistence type="inferred from homology"/>
<organism evidence="4 5">
    <name type="scientific">Ostreobium quekettii</name>
    <dbReference type="NCBI Taxonomy" id="121088"/>
    <lineage>
        <taxon>Eukaryota</taxon>
        <taxon>Viridiplantae</taxon>
        <taxon>Chlorophyta</taxon>
        <taxon>core chlorophytes</taxon>
        <taxon>Ulvophyceae</taxon>
        <taxon>TCBD clade</taxon>
        <taxon>Bryopsidales</taxon>
        <taxon>Ostreobineae</taxon>
        <taxon>Ostreobiaceae</taxon>
        <taxon>Ostreobium</taxon>
    </lineage>
</organism>
<gene>
    <name evidence="4" type="ORF">OSTQU699_LOCUS6677</name>
</gene>
<dbReference type="Pfam" id="PF13041">
    <property type="entry name" value="PPR_2"/>
    <property type="match status" value="2"/>
</dbReference>
<dbReference type="PANTHER" id="PTHR47447:SF17">
    <property type="entry name" value="OS12G0638900 PROTEIN"/>
    <property type="match status" value="1"/>
</dbReference>
<evidence type="ECO:0000256" key="1">
    <source>
        <dbReference type="ARBA" id="ARBA00007626"/>
    </source>
</evidence>
<protein>
    <recommendedName>
        <fullName evidence="6">Pentatricopeptide repeat-containing protein</fullName>
    </recommendedName>
</protein>
<accession>A0A8S1J296</accession>
<keyword evidence="2" id="KW-0677">Repeat</keyword>
<dbReference type="PANTHER" id="PTHR47447">
    <property type="entry name" value="OS03G0856100 PROTEIN"/>
    <property type="match status" value="1"/>
</dbReference>
<sequence length="198" mass="21962">LCATSAAEESSPSTSNDDQVLAEVTRRIRDLGRAGQLKSAMRALAAMADSGVQPDTRAATALLDACVRNNKLSVAESVFEDLFGEFVEPDDVTFCVMIRGFGECNPPQWAAIKGALYSMKEDFGIRPTTRVYNTILEVCTRQGDLEMAESFVERMRMERVQPDAHTLKTVQNKRSMRALLRRLKDVGPDDVDDADIRQ</sequence>
<feature type="repeat" description="PPR" evidence="3">
    <location>
        <begin position="128"/>
        <end position="162"/>
    </location>
</feature>
<evidence type="ECO:0008006" key="6">
    <source>
        <dbReference type="Google" id="ProtNLM"/>
    </source>
</evidence>
<dbReference type="PROSITE" id="PS51375">
    <property type="entry name" value="PPR"/>
    <property type="match status" value="1"/>
</dbReference>
<dbReference type="EMBL" id="CAJHUC010001495">
    <property type="protein sequence ID" value="CAD7701318.1"/>
    <property type="molecule type" value="Genomic_DNA"/>
</dbReference>
<dbReference type="Gene3D" id="1.25.40.10">
    <property type="entry name" value="Tetratricopeptide repeat domain"/>
    <property type="match status" value="1"/>
</dbReference>
<dbReference type="AlphaFoldDB" id="A0A8S1J296"/>
<comment type="caution">
    <text evidence="4">The sequence shown here is derived from an EMBL/GenBank/DDBJ whole genome shotgun (WGS) entry which is preliminary data.</text>
</comment>
<evidence type="ECO:0000256" key="3">
    <source>
        <dbReference type="PROSITE-ProRule" id="PRU00708"/>
    </source>
</evidence>
<comment type="similarity">
    <text evidence="1">Belongs to the PPR family. P subfamily.</text>
</comment>
<evidence type="ECO:0000313" key="4">
    <source>
        <dbReference type="EMBL" id="CAD7701318.1"/>
    </source>
</evidence>
<evidence type="ECO:0000313" key="5">
    <source>
        <dbReference type="Proteomes" id="UP000708148"/>
    </source>
</evidence>
<dbReference type="InterPro" id="IPR002885">
    <property type="entry name" value="PPR_rpt"/>
</dbReference>
<keyword evidence="5" id="KW-1185">Reference proteome</keyword>
<reference evidence="4" key="1">
    <citation type="submission" date="2020-12" db="EMBL/GenBank/DDBJ databases">
        <authorList>
            <person name="Iha C."/>
        </authorList>
    </citation>
    <scope>NUCLEOTIDE SEQUENCE</scope>
</reference>
<name>A0A8S1J296_9CHLO</name>
<dbReference type="InterPro" id="IPR011990">
    <property type="entry name" value="TPR-like_helical_dom_sf"/>
</dbReference>
<dbReference type="OrthoDB" id="185373at2759"/>
<dbReference type="NCBIfam" id="TIGR00756">
    <property type="entry name" value="PPR"/>
    <property type="match status" value="1"/>
</dbReference>